<evidence type="ECO:0000313" key="7">
    <source>
        <dbReference type="Proteomes" id="UP000515158"/>
    </source>
</evidence>
<dbReference type="InParanoid" id="A0A6P8ZSF1"/>
<keyword evidence="5" id="KW-0812">Transmembrane</keyword>
<feature type="domain" description="Lipase" evidence="6">
    <location>
        <begin position="97"/>
        <end position="365"/>
    </location>
</feature>
<dbReference type="Gene3D" id="3.40.50.1820">
    <property type="entry name" value="alpha/beta hydrolase"/>
    <property type="match status" value="1"/>
</dbReference>
<dbReference type="CDD" id="cd00707">
    <property type="entry name" value="Pancreat_lipase_like"/>
    <property type="match status" value="1"/>
</dbReference>
<evidence type="ECO:0000256" key="1">
    <source>
        <dbReference type="ARBA" id="ARBA00004613"/>
    </source>
</evidence>
<dbReference type="GO" id="GO:0005615">
    <property type="term" value="C:extracellular space"/>
    <property type="evidence" value="ECO:0007669"/>
    <property type="project" value="TreeGrafter"/>
</dbReference>
<dbReference type="FunCoup" id="A0A6P8ZSF1">
    <property type="interactions" value="14"/>
</dbReference>
<sequence>MPAQQAKQASPTRACVAVGSGRVKESRLCSLDSPGHPAPKVDRRSAAMPPPRCLLLVTLVAAALAFPVSATFRSRSIPGSSLLKTVKLRIYGGSLEDYAQYFALPQADKVLNDIRFDPRMPTMMYFHGYTETPDKESVKVVMSAFIAQAKYNVIFVDWSKAAAPLYPIPLMLVSEVGRMVAYQLDAWHEAGALSIDTVYLVGHSLGGQAAGFAGKFLTKGKIPRITALDPALPGFNNPNLRTSHLSSSDALFVDVIHTDGGSYGVAYPTGHADFYPNGGARLQPGCPAGARILSDDDFCSHWRSWRFFAESLNATGTPFLAVQCPSMEAFGSGRCSGNKPVTMGYHAHPSTRGTFFLETGDKLPFAKGEAGITPSPSAMARARRLRQSRRRFFFF</sequence>
<comment type="subcellular location">
    <subcellularLocation>
        <location evidence="1">Secreted</location>
    </subcellularLocation>
</comment>
<dbReference type="GO" id="GO:0016298">
    <property type="term" value="F:lipase activity"/>
    <property type="evidence" value="ECO:0007669"/>
    <property type="project" value="InterPro"/>
</dbReference>
<dbReference type="InterPro" id="IPR029058">
    <property type="entry name" value="AB_hydrolase_fold"/>
</dbReference>
<dbReference type="AlphaFoldDB" id="A0A6P8ZSF1"/>
<dbReference type="GeneID" id="117649456"/>
<dbReference type="OrthoDB" id="199913at2759"/>
<protein>
    <submittedName>
        <fullName evidence="8">Lipoprotein lipase-like</fullName>
    </submittedName>
</protein>
<keyword evidence="5" id="KW-0472">Membrane</keyword>
<evidence type="ECO:0000256" key="3">
    <source>
        <dbReference type="ARBA" id="ARBA00022525"/>
    </source>
</evidence>
<accession>A0A6P8ZSF1</accession>
<dbReference type="InterPro" id="IPR013818">
    <property type="entry name" value="Lipase"/>
</dbReference>
<dbReference type="KEGG" id="tpal:117649456"/>
<keyword evidence="7" id="KW-1185">Reference proteome</keyword>
<gene>
    <name evidence="8" type="primary">LOC117649456</name>
</gene>
<organism evidence="8">
    <name type="scientific">Thrips palmi</name>
    <name type="common">Melon thrips</name>
    <dbReference type="NCBI Taxonomy" id="161013"/>
    <lineage>
        <taxon>Eukaryota</taxon>
        <taxon>Metazoa</taxon>
        <taxon>Ecdysozoa</taxon>
        <taxon>Arthropoda</taxon>
        <taxon>Hexapoda</taxon>
        <taxon>Insecta</taxon>
        <taxon>Pterygota</taxon>
        <taxon>Neoptera</taxon>
        <taxon>Paraneoptera</taxon>
        <taxon>Thysanoptera</taxon>
        <taxon>Terebrantia</taxon>
        <taxon>Thripoidea</taxon>
        <taxon>Thripidae</taxon>
        <taxon>Thrips</taxon>
    </lineage>
</organism>
<dbReference type="Proteomes" id="UP000515158">
    <property type="component" value="Unplaced"/>
</dbReference>
<feature type="transmembrane region" description="Helical" evidence="5">
    <location>
        <begin position="53"/>
        <end position="72"/>
    </location>
</feature>
<evidence type="ECO:0000256" key="4">
    <source>
        <dbReference type="RuleBase" id="RU004262"/>
    </source>
</evidence>
<dbReference type="SUPFAM" id="SSF53474">
    <property type="entry name" value="alpha/beta-Hydrolases"/>
    <property type="match status" value="1"/>
</dbReference>
<dbReference type="InterPro" id="IPR033906">
    <property type="entry name" value="Lipase_N"/>
</dbReference>
<dbReference type="PANTHER" id="PTHR11610:SF37">
    <property type="entry name" value="GH01208P"/>
    <property type="match status" value="1"/>
</dbReference>
<evidence type="ECO:0000256" key="2">
    <source>
        <dbReference type="ARBA" id="ARBA00010701"/>
    </source>
</evidence>
<keyword evidence="3" id="KW-0964">Secreted</keyword>
<keyword evidence="5" id="KW-1133">Transmembrane helix</keyword>
<evidence type="ECO:0000256" key="5">
    <source>
        <dbReference type="SAM" id="Phobius"/>
    </source>
</evidence>
<dbReference type="GO" id="GO:0017171">
    <property type="term" value="F:serine hydrolase activity"/>
    <property type="evidence" value="ECO:0007669"/>
    <property type="project" value="TreeGrafter"/>
</dbReference>
<proteinExistence type="inferred from homology"/>
<comment type="similarity">
    <text evidence="2 4">Belongs to the AB hydrolase superfamily. Lipase family.</text>
</comment>
<evidence type="ECO:0000313" key="8">
    <source>
        <dbReference type="RefSeq" id="XP_034248167.1"/>
    </source>
</evidence>
<reference evidence="8" key="1">
    <citation type="submission" date="2025-08" db="UniProtKB">
        <authorList>
            <consortium name="RefSeq"/>
        </authorList>
    </citation>
    <scope>IDENTIFICATION</scope>
    <source>
        <tissue evidence="8">Total insect</tissue>
    </source>
</reference>
<dbReference type="InterPro" id="IPR000734">
    <property type="entry name" value="TAG_lipase"/>
</dbReference>
<dbReference type="Pfam" id="PF00151">
    <property type="entry name" value="Lipase"/>
    <property type="match status" value="1"/>
</dbReference>
<evidence type="ECO:0000259" key="6">
    <source>
        <dbReference type="Pfam" id="PF00151"/>
    </source>
</evidence>
<dbReference type="PANTHER" id="PTHR11610">
    <property type="entry name" value="LIPASE"/>
    <property type="match status" value="1"/>
</dbReference>
<dbReference type="RefSeq" id="XP_034248167.1">
    <property type="nucleotide sequence ID" value="XM_034392276.1"/>
</dbReference>
<dbReference type="GO" id="GO:0016042">
    <property type="term" value="P:lipid catabolic process"/>
    <property type="evidence" value="ECO:0007669"/>
    <property type="project" value="TreeGrafter"/>
</dbReference>
<name>A0A6P8ZSF1_THRPL</name>